<accession>A0A2P2E9B9</accession>
<keyword evidence="1 3" id="KW-0378">Hydrolase</keyword>
<dbReference type="InterPro" id="IPR029058">
    <property type="entry name" value="AB_hydrolase_fold"/>
</dbReference>
<dbReference type="Pfam" id="PF07859">
    <property type="entry name" value="Abhydrolase_3"/>
    <property type="match status" value="1"/>
</dbReference>
<sequence length="345" mass="36696">MNLQKAITQFLLKLPDGILVAMSGGKPVVRDGLTLDARFQFIAVMVAKQGPPPVLTPEFARTGTEILTSLFGGPLEPNVATENRVIETQGRTIPARLYRPANQNPKAPVLVFYHFGGGVVGSLETCHAFCSILASIIGCPVLSVDYRLAPEHPWPAGLDDATDAYLWALDHADQFGAPKGLAAIGGDSMGGNFSAIIAQDMQRRGLPQPFLQLLIYPATTVLTRDGSMQSCADAYPLTADLMAWFMANYLPDPAKGEDVRVSPALAESLSGLAPAIVITAGHDPLRDQGKAYAEALEAADVKVHYQCYESLAHGFTAYTGAVPQADKACREIAAVAARAYRAMGG</sequence>
<dbReference type="GO" id="GO:0106435">
    <property type="term" value="F:carboxylesterase activity"/>
    <property type="evidence" value="ECO:0007669"/>
    <property type="project" value="UniProtKB-EC"/>
</dbReference>
<dbReference type="AlphaFoldDB" id="A0A2P2E9B9"/>
<feature type="domain" description="Alpha/beta hydrolase fold-3" evidence="2">
    <location>
        <begin position="110"/>
        <end position="316"/>
    </location>
</feature>
<protein>
    <submittedName>
        <fullName evidence="3">Carboxylesterase NlhH</fullName>
        <ecNumber evidence="3">3.1.1.1</ecNumber>
    </submittedName>
</protein>
<dbReference type="InterPro" id="IPR050300">
    <property type="entry name" value="GDXG_lipolytic_enzyme"/>
</dbReference>
<dbReference type="RefSeq" id="WP_108984527.1">
    <property type="nucleotide sequence ID" value="NZ_BFBR01000003.1"/>
</dbReference>
<evidence type="ECO:0000256" key="1">
    <source>
        <dbReference type="ARBA" id="ARBA00022801"/>
    </source>
</evidence>
<evidence type="ECO:0000259" key="2">
    <source>
        <dbReference type="Pfam" id="PF07859"/>
    </source>
</evidence>
<dbReference type="Gene3D" id="3.40.50.1820">
    <property type="entry name" value="alpha/beta hydrolase"/>
    <property type="match status" value="1"/>
</dbReference>
<comment type="caution">
    <text evidence="3">The sequence shown here is derived from an EMBL/GenBank/DDBJ whole genome shotgun (WGS) entry which is preliminary data.</text>
</comment>
<name>A0A2P2E9B9_9PROT</name>
<evidence type="ECO:0000313" key="3">
    <source>
        <dbReference type="EMBL" id="GBF57660.1"/>
    </source>
</evidence>
<proteinExistence type="predicted"/>
<organism evidence="3 4">
    <name type="scientific">Candidatus Phycosocius bacilliformis</name>
    <dbReference type="NCBI Taxonomy" id="1445552"/>
    <lineage>
        <taxon>Bacteria</taxon>
        <taxon>Pseudomonadati</taxon>
        <taxon>Pseudomonadota</taxon>
        <taxon>Alphaproteobacteria</taxon>
        <taxon>Caulobacterales</taxon>
        <taxon>Caulobacterales incertae sedis</taxon>
        <taxon>Candidatus Phycosocius</taxon>
    </lineage>
</organism>
<dbReference type="Proteomes" id="UP000245086">
    <property type="component" value="Unassembled WGS sequence"/>
</dbReference>
<dbReference type="SUPFAM" id="SSF53474">
    <property type="entry name" value="alpha/beta-Hydrolases"/>
    <property type="match status" value="1"/>
</dbReference>
<keyword evidence="4" id="KW-1185">Reference proteome</keyword>
<dbReference type="PANTHER" id="PTHR48081:SF8">
    <property type="entry name" value="ALPHA_BETA HYDROLASE FOLD-3 DOMAIN-CONTAINING PROTEIN-RELATED"/>
    <property type="match status" value="1"/>
</dbReference>
<gene>
    <name evidence="3" type="primary">nlhH_2</name>
    <name evidence="3" type="ORF">PbB2_01329</name>
</gene>
<reference evidence="3 4" key="1">
    <citation type="journal article" date="2018" name="Genome Announc.">
        <title>Draft Genome Sequence of "Candidatus Phycosocius bacilliformis," an Alphaproteobacterial Ectosymbiont of the Hydrocarbon-Producing Green Alga Botryococcus braunii.</title>
        <authorList>
            <person name="Tanabe Y."/>
            <person name="Yamaguchi H."/>
            <person name="Watanabe M.M."/>
        </authorList>
    </citation>
    <scope>NUCLEOTIDE SEQUENCE [LARGE SCALE GENOMIC DNA]</scope>
    <source>
        <strain evidence="3 4">BOTRYCO-2</strain>
    </source>
</reference>
<evidence type="ECO:0000313" key="4">
    <source>
        <dbReference type="Proteomes" id="UP000245086"/>
    </source>
</evidence>
<dbReference type="PANTHER" id="PTHR48081">
    <property type="entry name" value="AB HYDROLASE SUPERFAMILY PROTEIN C4A8.06C"/>
    <property type="match status" value="1"/>
</dbReference>
<dbReference type="OrthoDB" id="9806180at2"/>
<dbReference type="EMBL" id="BFBR01000003">
    <property type="protein sequence ID" value="GBF57660.1"/>
    <property type="molecule type" value="Genomic_DNA"/>
</dbReference>
<dbReference type="EC" id="3.1.1.1" evidence="3"/>
<dbReference type="InterPro" id="IPR013094">
    <property type="entry name" value="AB_hydrolase_3"/>
</dbReference>